<dbReference type="KEGG" id="gsl:Gasu_35900"/>
<dbReference type="Gramene" id="EME29020">
    <property type="protein sequence ID" value="EME29020"/>
    <property type="gene ID" value="Gasu_35900"/>
</dbReference>
<protein>
    <submittedName>
        <fullName evidence="2">DNA polymerase delta subunit 4</fullName>
    </submittedName>
</protein>
<dbReference type="GO" id="GO:0003887">
    <property type="term" value="F:DNA-directed DNA polymerase activity"/>
    <property type="evidence" value="ECO:0007669"/>
    <property type="project" value="TreeGrafter"/>
</dbReference>
<feature type="region of interest" description="Disordered" evidence="1">
    <location>
        <begin position="1"/>
        <end position="45"/>
    </location>
</feature>
<dbReference type="GO" id="GO:0000731">
    <property type="term" value="P:DNA synthesis involved in DNA repair"/>
    <property type="evidence" value="ECO:0007669"/>
    <property type="project" value="InterPro"/>
</dbReference>
<dbReference type="AlphaFoldDB" id="M2WY92"/>
<dbReference type="eggNOG" id="ENOG502SC9I">
    <property type="taxonomic scope" value="Eukaryota"/>
</dbReference>
<dbReference type="Pfam" id="PF04081">
    <property type="entry name" value="DNA_pol_delta_4"/>
    <property type="match status" value="1"/>
</dbReference>
<dbReference type="STRING" id="130081.M2WY92"/>
<sequence>MGGGREKKPQVEKDITKYGLKAKRRRTNNQSSKEKKADSVKKQKLESGVTRWLEKEEENNILREFDLNCQFGPCVGIGRLTRWKRAHSLGLQPPLTVLEILEKRSSEKDESLFEKYKSLI</sequence>
<feature type="compositionally biased region" description="Basic and acidic residues" evidence="1">
    <location>
        <begin position="1"/>
        <end position="16"/>
    </location>
</feature>
<dbReference type="PANTHER" id="PTHR14303:SF0">
    <property type="entry name" value="DNA POLYMERASE DELTA SUBUNIT 4"/>
    <property type="match status" value="1"/>
</dbReference>
<evidence type="ECO:0000256" key="1">
    <source>
        <dbReference type="SAM" id="MobiDB-lite"/>
    </source>
</evidence>
<keyword evidence="3" id="KW-1185">Reference proteome</keyword>
<name>M2WY92_GALSU</name>
<dbReference type="GeneID" id="17087873"/>
<evidence type="ECO:0000313" key="2">
    <source>
        <dbReference type="EMBL" id="EME29020.1"/>
    </source>
</evidence>
<gene>
    <name evidence="2" type="ORF">Gasu_35900</name>
</gene>
<dbReference type="OrthoDB" id="5614at2759"/>
<dbReference type="PANTHER" id="PTHR14303">
    <property type="entry name" value="DNA POLYMERASE DELTA SUBUNIT 4"/>
    <property type="match status" value="1"/>
</dbReference>
<dbReference type="InterPro" id="IPR007218">
    <property type="entry name" value="DNA_pol_delta_4"/>
</dbReference>
<dbReference type="EMBL" id="KB454513">
    <property type="protein sequence ID" value="EME29020.1"/>
    <property type="molecule type" value="Genomic_DNA"/>
</dbReference>
<dbReference type="RefSeq" id="XP_005705540.1">
    <property type="nucleotide sequence ID" value="XM_005705483.1"/>
</dbReference>
<feature type="compositionally biased region" description="Basic and acidic residues" evidence="1">
    <location>
        <begin position="32"/>
        <end position="45"/>
    </location>
</feature>
<dbReference type="GO" id="GO:0043625">
    <property type="term" value="C:delta DNA polymerase complex"/>
    <property type="evidence" value="ECO:0007669"/>
    <property type="project" value="TreeGrafter"/>
</dbReference>
<evidence type="ECO:0000313" key="3">
    <source>
        <dbReference type="Proteomes" id="UP000030680"/>
    </source>
</evidence>
<dbReference type="GO" id="GO:0006261">
    <property type="term" value="P:DNA-templated DNA replication"/>
    <property type="evidence" value="ECO:0007669"/>
    <property type="project" value="TreeGrafter"/>
</dbReference>
<proteinExistence type="predicted"/>
<accession>M2WY92</accession>
<reference evidence="3" key="1">
    <citation type="journal article" date="2013" name="Science">
        <title>Gene transfer from bacteria and archaea facilitated evolution of an extremophilic eukaryote.</title>
        <authorList>
            <person name="Schonknecht G."/>
            <person name="Chen W.H."/>
            <person name="Ternes C.M."/>
            <person name="Barbier G.G."/>
            <person name="Shrestha R.P."/>
            <person name="Stanke M."/>
            <person name="Brautigam A."/>
            <person name="Baker B.J."/>
            <person name="Banfield J.F."/>
            <person name="Garavito R.M."/>
            <person name="Carr K."/>
            <person name="Wilkerson C."/>
            <person name="Rensing S.A."/>
            <person name="Gagneul D."/>
            <person name="Dickenson N.E."/>
            <person name="Oesterhelt C."/>
            <person name="Lercher M.J."/>
            <person name="Weber A.P."/>
        </authorList>
    </citation>
    <scope>NUCLEOTIDE SEQUENCE [LARGE SCALE GENOMIC DNA]</scope>
    <source>
        <strain evidence="3">074W</strain>
    </source>
</reference>
<dbReference type="OMA" id="WERADAF"/>
<dbReference type="Proteomes" id="UP000030680">
    <property type="component" value="Unassembled WGS sequence"/>
</dbReference>
<organism evidence="2 3">
    <name type="scientific">Galdieria sulphuraria</name>
    <name type="common">Red alga</name>
    <dbReference type="NCBI Taxonomy" id="130081"/>
    <lineage>
        <taxon>Eukaryota</taxon>
        <taxon>Rhodophyta</taxon>
        <taxon>Bangiophyceae</taxon>
        <taxon>Galdieriales</taxon>
        <taxon>Galdieriaceae</taxon>
        <taxon>Galdieria</taxon>
    </lineage>
</organism>